<accession>A0ABV4R183</accession>
<proteinExistence type="predicted"/>
<evidence type="ECO:0000313" key="1">
    <source>
        <dbReference type="EMBL" id="MFA1555688.1"/>
    </source>
</evidence>
<evidence type="ECO:0000313" key="2">
    <source>
        <dbReference type="Proteomes" id="UP001569904"/>
    </source>
</evidence>
<dbReference type="EMBL" id="JAXCEH010000011">
    <property type="protein sequence ID" value="MFA1555688.1"/>
    <property type="molecule type" value="Genomic_DNA"/>
</dbReference>
<keyword evidence="2" id="KW-1185">Reference proteome</keyword>
<dbReference type="RefSeq" id="WP_371942414.1">
    <property type="nucleotide sequence ID" value="NZ_JAXCEH010000011.1"/>
</dbReference>
<comment type="caution">
    <text evidence="1">The sequence shown here is derived from an EMBL/GenBank/DDBJ whole genome shotgun (WGS) entry which is preliminary data.</text>
</comment>
<organism evidence="1 2">
    <name type="scientific">Actinomadura chokoriensis</name>
    <dbReference type="NCBI Taxonomy" id="454156"/>
    <lineage>
        <taxon>Bacteria</taxon>
        <taxon>Bacillati</taxon>
        <taxon>Actinomycetota</taxon>
        <taxon>Actinomycetes</taxon>
        <taxon>Streptosporangiales</taxon>
        <taxon>Thermomonosporaceae</taxon>
        <taxon>Actinomadura</taxon>
    </lineage>
</organism>
<gene>
    <name evidence="1" type="ORF">SM436_18525</name>
</gene>
<name>A0ABV4R183_9ACTN</name>
<sequence>MSGCVDLVLEGGGVNGIALVGAIAEMAASIVARTMFARTGGVLATDFPGYLARHRHLAAGP</sequence>
<dbReference type="Proteomes" id="UP001569904">
    <property type="component" value="Unassembled WGS sequence"/>
</dbReference>
<reference evidence="1 2" key="1">
    <citation type="submission" date="2023-11" db="EMBL/GenBank/DDBJ databases">
        <title>Actinomadura monticuli sp. nov., isolated from volcanic ash.</title>
        <authorList>
            <person name="Lee S.D."/>
            <person name="Yang H."/>
            <person name="Kim I.S."/>
        </authorList>
    </citation>
    <scope>NUCLEOTIDE SEQUENCE [LARGE SCALE GENOMIC DNA]</scope>
    <source>
        <strain evidence="1 2">DSM 45346</strain>
    </source>
</reference>
<protein>
    <submittedName>
        <fullName evidence="1">Uncharacterized protein</fullName>
    </submittedName>
</protein>